<dbReference type="PANTHER" id="PTHR37012:SF2">
    <property type="entry name" value="BZIP DOMAIN-CONTAINING PROTEIN-RELATED"/>
    <property type="match status" value="1"/>
</dbReference>
<feature type="region of interest" description="Disordered" evidence="1">
    <location>
        <begin position="1"/>
        <end position="25"/>
    </location>
</feature>
<dbReference type="EMBL" id="KL585027">
    <property type="protein sequence ID" value="KEQ78383.1"/>
    <property type="molecule type" value="Genomic_DNA"/>
</dbReference>
<dbReference type="AlphaFoldDB" id="A0A074WYV5"/>
<gene>
    <name evidence="2" type="ORF">M438DRAFT_370232</name>
</gene>
<dbReference type="Proteomes" id="UP000030706">
    <property type="component" value="Unassembled WGS sequence"/>
</dbReference>
<dbReference type="InterPro" id="IPR021833">
    <property type="entry name" value="DUF3425"/>
</dbReference>
<keyword evidence="3" id="KW-1185">Reference proteome</keyword>
<organism evidence="2 3">
    <name type="scientific">Aureobasidium pullulans EXF-150</name>
    <dbReference type="NCBI Taxonomy" id="1043002"/>
    <lineage>
        <taxon>Eukaryota</taxon>
        <taxon>Fungi</taxon>
        <taxon>Dikarya</taxon>
        <taxon>Ascomycota</taxon>
        <taxon>Pezizomycotina</taxon>
        <taxon>Dothideomycetes</taxon>
        <taxon>Dothideomycetidae</taxon>
        <taxon>Dothideales</taxon>
        <taxon>Saccotheciaceae</taxon>
        <taxon>Aureobasidium</taxon>
    </lineage>
</organism>
<accession>A0A074WYV5</accession>
<dbReference type="RefSeq" id="XP_029754570.1">
    <property type="nucleotide sequence ID" value="XM_029908169.1"/>
</dbReference>
<dbReference type="Pfam" id="PF11905">
    <property type="entry name" value="DUF3425"/>
    <property type="match status" value="1"/>
</dbReference>
<dbReference type="STRING" id="1043002.A0A074WYV5"/>
<evidence type="ECO:0000256" key="1">
    <source>
        <dbReference type="SAM" id="MobiDB-lite"/>
    </source>
</evidence>
<reference evidence="2 3" key="1">
    <citation type="journal article" date="2014" name="BMC Genomics">
        <title>Genome sequencing of four Aureobasidium pullulans varieties: biotechnological potential, stress tolerance, and description of new species.</title>
        <authorList>
            <person name="Gostin Ar C."/>
            <person name="Ohm R.A."/>
            <person name="Kogej T."/>
            <person name="Sonjak S."/>
            <person name="Turk M."/>
            <person name="Zajc J."/>
            <person name="Zalar P."/>
            <person name="Grube M."/>
            <person name="Sun H."/>
            <person name="Han J."/>
            <person name="Sharma A."/>
            <person name="Chiniquy J."/>
            <person name="Ngan C.Y."/>
            <person name="Lipzen A."/>
            <person name="Barry K."/>
            <person name="Grigoriev I.V."/>
            <person name="Gunde-Cimerman N."/>
        </authorList>
    </citation>
    <scope>NUCLEOTIDE SEQUENCE [LARGE SCALE GENOMIC DNA]</scope>
    <source>
        <strain evidence="2 3">EXF-150</strain>
    </source>
</reference>
<evidence type="ECO:0000313" key="2">
    <source>
        <dbReference type="EMBL" id="KEQ78383.1"/>
    </source>
</evidence>
<dbReference type="GeneID" id="40750475"/>
<sequence length="357" mass="39784">MSTVGTRIRRSSFASSTTDEAVADDSSHDAMAPIITETGFIIPASARPIIDALARKSGSFKLHQRTVITIDTITKSDLESSPEDPEPDIETVVTYAPVDLCSTQRLSSSPYDSMPFSSGIKANHCAKHVQDVQLANLSTAPWMVQTAWMAEYEIPESPSRWASASFIGIRHRARLMIANEAPLESIIGPTSLHRLLDDRVRDPDLQWNVSDWAQDFMSNFPHMNISDKVACWAILWKVLRWQTFQSRATFEQVPGWCRPSPSEMFCPHMPIIICLAWPKLRRFFVEQASNADWVQAVMGSISVSWPYGEETVFKTEANGALAMSDAFEAWINDGSNWSLSAASARAMIGIEGRARVR</sequence>
<proteinExistence type="predicted"/>
<dbReference type="OrthoDB" id="2985014at2759"/>
<dbReference type="HOGENOM" id="CLU_776089_0_0_1"/>
<evidence type="ECO:0000313" key="3">
    <source>
        <dbReference type="Proteomes" id="UP000030706"/>
    </source>
</evidence>
<name>A0A074WYV5_AURPU</name>
<protein>
    <submittedName>
        <fullName evidence="2">Uncharacterized protein</fullName>
    </submittedName>
</protein>
<dbReference type="PANTHER" id="PTHR37012">
    <property type="entry name" value="B-ZIP TRANSCRIPTION FACTOR (EUROFUNG)-RELATED"/>
    <property type="match status" value="1"/>
</dbReference>